<dbReference type="Proteomes" id="UP001595891">
    <property type="component" value="Unassembled WGS sequence"/>
</dbReference>
<gene>
    <name evidence="1" type="ORF">ACFO8L_20060</name>
</gene>
<keyword evidence="1" id="KW-0378">Hydrolase</keyword>
<comment type="caution">
    <text evidence="1">The sequence shown here is derived from an EMBL/GenBank/DDBJ whole genome shotgun (WGS) entry which is preliminary data.</text>
</comment>
<dbReference type="Gene3D" id="3.40.50.1820">
    <property type="entry name" value="alpha/beta hydrolase"/>
    <property type="match status" value="1"/>
</dbReference>
<evidence type="ECO:0000313" key="2">
    <source>
        <dbReference type="Proteomes" id="UP001595891"/>
    </source>
</evidence>
<keyword evidence="2" id="KW-1185">Reference proteome</keyword>
<dbReference type="RefSeq" id="WP_262843279.1">
    <property type="nucleotide sequence ID" value="NZ_JANZYP010000017.1"/>
</dbReference>
<dbReference type="InterPro" id="IPR029058">
    <property type="entry name" value="AB_hydrolase_fold"/>
</dbReference>
<name>A0ABV9EG51_9ACTN</name>
<reference evidence="2" key="1">
    <citation type="journal article" date="2019" name="Int. J. Syst. Evol. Microbiol.">
        <title>The Global Catalogue of Microorganisms (GCM) 10K type strain sequencing project: providing services to taxonomists for standard genome sequencing and annotation.</title>
        <authorList>
            <consortium name="The Broad Institute Genomics Platform"/>
            <consortium name="The Broad Institute Genome Sequencing Center for Infectious Disease"/>
            <person name="Wu L."/>
            <person name="Ma J."/>
        </authorList>
    </citation>
    <scope>NUCLEOTIDE SEQUENCE [LARGE SCALE GENOMIC DNA]</scope>
    <source>
        <strain evidence="2">CCUG 49560</strain>
    </source>
</reference>
<evidence type="ECO:0000313" key="1">
    <source>
        <dbReference type="EMBL" id="MFC4588393.1"/>
    </source>
</evidence>
<sequence length="293" mass="31243">MSSKLAVPDHEFAPLPELAESLRASAPDPHLVQRRWVTTVSGGHVSGVTWGAGPAETVLLHDARRSARSFDRLLILLDRPALALDLPGHGRSGWRGNGVYSPRLLAPAVREAVHSFAPNSKVVAGAGLGALTAIALTVRSPELVRALVLLDTLPGSPPAPGPEPGPYSSQEEALEALRAARPGAPEEDLVTDVRYETLRGPEGTWTWRHHLGHLPGDAAARLDDATLWDQLTALAGRRVPIVLVRPETGGLLSEAAVAELRRRAPDARIVTAGEKELAGLLRELLDDPRRSTA</sequence>
<accession>A0ABV9EG51</accession>
<dbReference type="GO" id="GO:0016787">
    <property type="term" value="F:hydrolase activity"/>
    <property type="evidence" value="ECO:0007669"/>
    <property type="project" value="UniProtKB-KW"/>
</dbReference>
<dbReference type="EMBL" id="JBHSFN010000012">
    <property type="protein sequence ID" value="MFC4588393.1"/>
    <property type="molecule type" value="Genomic_DNA"/>
</dbReference>
<protein>
    <submittedName>
        <fullName evidence="1">Alpha/beta fold hydrolase</fullName>
    </submittedName>
</protein>
<proteinExistence type="predicted"/>
<organism evidence="1 2">
    <name type="scientific">Sphaerisporangium corydalis</name>
    <dbReference type="NCBI Taxonomy" id="1441875"/>
    <lineage>
        <taxon>Bacteria</taxon>
        <taxon>Bacillati</taxon>
        <taxon>Actinomycetota</taxon>
        <taxon>Actinomycetes</taxon>
        <taxon>Streptosporangiales</taxon>
        <taxon>Streptosporangiaceae</taxon>
        <taxon>Sphaerisporangium</taxon>
    </lineage>
</organism>
<dbReference type="SUPFAM" id="SSF53474">
    <property type="entry name" value="alpha/beta-Hydrolases"/>
    <property type="match status" value="1"/>
</dbReference>